<gene>
    <name evidence="1" type="ORF">E2C01_032548</name>
</gene>
<sequence>MKEAEEKCVQQWECCRRRQRAEPESPWAMVDAAMPAVGDGGRRSLVGLFVPHRMHFKSTLTCPPSTSHCPQRGLCVVPAISSGGQPSVERLVVVLATVLEW</sequence>
<reference evidence="1 2" key="1">
    <citation type="submission" date="2019-05" db="EMBL/GenBank/DDBJ databases">
        <title>Another draft genome of Portunus trituberculatus and its Hox gene families provides insights of decapod evolution.</title>
        <authorList>
            <person name="Jeong J.-H."/>
            <person name="Song I."/>
            <person name="Kim S."/>
            <person name="Choi T."/>
            <person name="Kim D."/>
            <person name="Ryu S."/>
            <person name="Kim W."/>
        </authorList>
    </citation>
    <scope>NUCLEOTIDE SEQUENCE [LARGE SCALE GENOMIC DNA]</scope>
    <source>
        <tissue evidence="1">Muscle</tissue>
    </source>
</reference>
<evidence type="ECO:0000313" key="2">
    <source>
        <dbReference type="Proteomes" id="UP000324222"/>
    </source>
</evidence>
<keyword evidence="2" id="KW-1185">Reference proteome</keyword>
<evidence type="ECO:0000313" key="1">
    <source>
        <dbReference type="EMBL" id="MPC39029.1"/>
    </source>
</evidence>
<accession>A0A5B7F1B7</accession>
<protein>
    <submittedName>
        <fullName evidence="1">Uncharacterized protein</fullName>
    </submittedName>
</protein>
<proteinExistence type="predicted"/>
<organism evidence="1 2">
    <name type="scientific">Portunus trituberculatus</name>
    <name type="common">Swimming crab</name>
    <name type="synonym">Neptunus trituberculatus</name>
    <dbReference type="NCBI Taxonomy" id="210409"/>
    <lineage>
        <taxon>Eukaryota</taxon>
        <taxon>Metazoa</taxon>
        <taxon>Ecdysozoa</taxon>
        <taxon>Arthropoda</taxon>
        <taxon>Crustacea</taxon>
        <taxon>Multicrustacea</taxon>
        <taxon>Malacostraca</taxon>
        <taxon>Eumalacostraca</taxon>
        <taxon>Eucarida</taxon>
        <taxon>Decapoda</taxon>
        <taxon>Pleocyemata</taxon>
        <taxon>Brachyura</taxon>
        <taxon>Eubrachyura</taxon>
        <taxon>Portunoidea</taxon>
        <taxon>Portunidae</taxon>
        <taxon>Portuninae</taxon>
        <taxon>Portunus</taxon>
    </lineage>
</organism>
<dbReference type="Proteomes" id="UP000324222">
    <property type="component" value="Unassembled WGS sequence"/>
</dbReference>
<dbReference type="EMBL" id="VSRR010004237">
    <property type="protein sequence ID" value="MPC39029.1"/>
    <property type="molecule type" value="Genomic_DNA"/>
</dbReference>
<dbReference type="AlphaFoldDB" id="A0A5B7F1B7"/>
<comment type="caution">
    <text evidence="1">The sequence shown here is derived from an EMBL/GenBank/DDBJ whole genome shotgun (WGS) entry which is preliminary data.</text>
</comment>
<name>A0A5B7F1B7_PORTR</name>